<dbReference type="SUPFAM" id="SSF47413">
    <property type="entry name" value="lambda repressor-like DNA-binding domains"/>
    <property type="match status" value="1"/>
</dbReference>
<organism evidence="2">
    <name type="scientific">marine sediment metagenome</name>
    <dbReference type="NCBI Taxonomy" id="412755"/>
    <lineage>
        <taxon>unclassified sequences</taxon>
        <taxon>metagenomes</taxon>
        <taxon>ecological metagenomes</taxon>
    </lineage>
</organism>
<dbReference type="GO" id="GO:0003677">
    <property type="term" value="F:DNA binding"/>
    <property type="evidence" value="ECO:0007669"/>
    <property type="project" value="InterPro"/>
</dbReference>
<dbReference type="InterPro" id="IPR001387">
    <property type="entry name" value="Cro/C1-type_HTH"/>
</dbReference>
<reference evidence="2" key="1">
    <citation type="journal article" date="2014" name="Front. Microbiol.">
        <title>High frequency of phylogenetically diverse reductive dehalogenase-homologous genes in deep subseafloor sedimentary metagenomes.</title>
        <authorList>
            <person name="Kawai M."/>
            <person name="Futagami T."/>
            <person name="Toyoda A."/>
            <person name="Takaki Y."/>
            <person name="Nishi S."/>
            <person name="Hori S."/>
            <person name="Arai W."/>
            <person name="Tsubouchi T."/>
            <person name="Morono Y."/>
            <person name="Uchiyama I."/>
            <person name="Ito T."/>
            <person name="Fujiyama A."/>
            <person name="Inagaki F."/>
            <person name="Takami H."/>
        </authorList>
    </citation>
    <scope>NUCLEOTIDE SEQUENCE</scope>
    <source>
        <strain evidence="2">Expedition CK06-06</strain>
    </source>
</reference>
<name>X1TPT8_9ZZZZ</name>
<sequence>MEEQASLGQWLQERCQREHLSLRQAAAKAGLSHATIADILKGVHPDPKTIRKLAIAFGGDGQQRLALEDQLLVLAGYRSERPEEEMGVEYGRLLDKIEQFSKSQIKIMGRFADFLIEVTKEEGVSH</sequence>
<evidence type="ECO:0000259" key="1">
    <source>
        <dbReference type="PROSITE" id="PS50943"/>
    </source>
</evidence>
<feature type="domain" description="HTH cro/C1-type" evidence="1">
    <location>
        <begin position="11"/>
        <end position="64"/>
    </location>
</feature>
<evidence type="ECO:0000313" key="2">
    <source>
        <dbReference type="EMBL" id="GAJ07358.1"/>
    </source>
</evidence>
<comment type="caution">
    <text evidence="2">The sequence shown here is derived from an EMBL/GenBank/DDBJ whole genome shotgun (WGS) entry which is preliminary data.</text>
</comment>
<dbReference type="CDD" id="cd00093">
    <property type="entry name" value="HTH_XRE"/>
    <property type="match status" value="1"/>
</dbReference>
<dbReference type="InterPro" id="IPR010982">
    <property type="entry name" value="Lambda_DNA-bd_dom_sf"/>
</dbReference>
<dbReference type="EMBL" id="BARW01025327">
    <property type="protein sequence ID" value="GAJ07358.1"/>
    <property type="molecule type" value="Genomic_DNA"/>
</dbReference>
<accession>X1TPT8</accession>
<dbReference type="AlphaFoldDB" id="X1TPT8"/>
<dbReference type="Gene3D" id="1.10.260.40">
    <property type="entry name" value="lambda repressor-like DNA-binding domains"/>
    <property type="match status" value="1"/>
</dbReference>
<dbReference type="PROSITE" id="PS50943">
    <property type="entry name" value="HTH_CROC1"/>
    <property type="match status" value="1"/>
</dbReference>
<proteinExistence type="predicted"/>
<dbReference type="Pfam" id="PF01381">
    <property type="entry name" value="HTH_3"/>
    <property type="match status" value="1"/>
</dbReference>
<dbReference type="SMART" id="SM00530">
    <property type="entry name" value="HTH_XRE"/>
    <property type="match status" value="1"/>
</dbReference>
<gene>
    <name evidence="2" type="ORF">S12H4_41538</name>
</gene>
<protein>
    <recommendedName>
        <fullName evidence="1">HTH cro/C1-type domain-containing protein</fullName>
    </recommendedName>
</protein>